<evidence type="ECO:0000313" key="5">
    <source>
        <dbReference type="Proteomes" id="UP000320333"/>
    </source>
</evidence>
<reference evidence="4 5" key="1">
    <citation type="journal article" date="2019" name="Sci. Rep.">
        <title>Comparative genomics of chytrid fungi reveal insights into the obligate biotrophic and pathogenic lifestyle of Synchytrium endobioticum.</title>
        <authorList>
            <person name="van de Vossenberg B.T.L.H."/>
            <person name="Warris S."/>
            <person name="Nguyen H.D.T."/>
            <person name="van Gent-Pelzer M.P.E."/>
            <person name="Joly D.L."/>
            <person name="van de Geest H.C."/>
            <person name="Bonants P.J.M."/>
            <person name="Smith D.S."/>
            <person name="Levesque C.A."/>
            <person name="van der Lee T.A.J."/>
        </authorList>
    </citation>
    <scope>NUCLEOTIDE SEQUENCE [LARGE SCALE GENOMIC DNA]</scope>
    <source>
        <strain evidence="4 5">CBS 675.73</strain>
    </source>
</reference>
<dbReference type="Gene3D" id="1.10.287.630">
    <property type="entry name" value="Helix hairpin bin"/>
    <property type="match status" value="1"/>
</dbReference>
<feature type="transmembrane region" description="Helical" evidence="2">
    <location>
        <begin position="553"/>
        <end position="575"/>
    </location>
</feature>
<keyword evidence="2" id="KW-0472">Membrane</keyword>
<feature type="domain" description="Cyclic nucleotide-binding" evidence="3">
    <location>
        <begin position="901"/>
        <end position="1022"/>
    </location>
</feature>
<feature type="compositionally biased region" description="Polar residues" evidence="1">
    <location>
        <begin position="64"/>
        <end position="74"/>
    </location>
</feature>
<feature type="region of interest" description="Disordered" evidence="1">
    <location>
        <begin position="400"/>
        <end position="435"/>
    </location>
</feature>
<evidence type="ECO:0000259" key="3">
    <source>
        <dbReference type="PROSITE" id="PS50042"/>
    </source>
</evidence>
<dbReference type="PANTHER" id="PTHR45689:SF5">
    <property type="entry name" value="I[[H]] CHANNEL, ISOFORM E"/>
    <property type="match status" value="1"/>
</dbReference>
<comment type="caution">
    <text evidence="4">The sequence shown here is derived from an EMBL/GenBank/DDBJ whole genome shotgun (WGS) entry which is preliminary data.</text>
</comment>
<feature type="transmembrane region" description="Helical" evidence="2">
    <location>
        <begin position="698"/>
        <end position="726"/>
    </location>
</feature>
<feature type="transmembrane region" description="Helical" evidence="2">
    <location>
        <begin position="636"/>
        <end position="654"/>
    </location>
</feature>
<accession>A0A507FMZ2</accession>
<evidence type="ECO:0000256" key="1">
    <source>
        <dbReference type="SAM" id="MobiDB-lite"/>
    </source>
</evidence>
<name>A0A507FMZ2_9FUNG</name>
<keyword evidence="5" id="KW-1185">Reference proteome</keyword>
<feature type="compositionally biased region" description="Low complexity" evidence="1">
    <location>
        <begin position="75"/>
        <end position="89"/>
    </location>
</feature>
<dbReference type="Proteomes" id="UP000320333">
    <property type="component" value="Unassembled WGS sequence"/>
</dbReference>
<sequence>MSIPSGVQSTHSSNLSMSFLQEVLELQSTILALQQQMNISFSGLQCQISVGVTRINRLMEISSKAGTSHPMQTDSTSPTSSGSGSFSEPSEVFMMDKQRTHLRRIPERPTIAMTGRKVDIETPAESRTSMQNSLAVLQSPPHSMFLFQDNDSSRGSILSDRYPYYESMQIMENSQAIYPVNAASKLVAQEPCTLTKSNTTKTARKADRKSGTIPSPSNPTAEPSRTSLGVNVADPESGPAFLSIPEPLLKRAKSANYQPTKLKDDADSQIPMTAKDGSSERIANFKLTQASSIGQWVSKIVLGNQFESGKDSIIDNKMDKSERPEKSDKMEKTDKQERTETSLQRMQHSKPQSMHSLKLGSVSKYASHSRRSSLMVDAKHVLLQDEDFRLSRSPLVYVSNNDGSAGELSSLSEVHKSMSSSADEDRQSEKRLSVASREKDISVAHLSNFSYNATTTHARSIRSIRLQILEDPEENASSHKFPTPRVTEVKKRDSSVHQQPTTSDKSHKRSQKPVHKRFAARLFQTPMIPEGELYGSEPSLGHGKGIFKSGIHAFSLVASSLNLITALATLFAFFFTPYRAAFIDASDTSCATISWSISIFLLFDAAFNLWVTPVLKPTADCRECTTESLRQWQIRYLTRYFTVELIAAIPWIEIVPMRGASFPLSMLLFGKFILLPSKLRNNQILKLAYSKVKQASALGNPFVGLLKLCFGIILFIHLQACVLYHIGSMNGFATWTEQFNRWKLYPGEFDAASAQERYVWILSQSVENVMPLHFISESTVEQICTLCFSVIGALLYASLIALLASTAMCYDVPAKVFRQKLAALEDYLAWRNLDRATSKKLVDYFHFKYQGRYFEEQSVLADMNESLQMELSLMHCKRYIEKVPFMNRSCADGRDDLFMGKIANALVSAFYLPGDVIVHQGERCTEMFFIQSGRVNLMQDGILEASLSDGNYFGGDAVTWKMQDTDYSNFADVALIVNAPSTFTARATAATSVYRLSAADFNSILLEFEDVKKQVDRIYEERNA</sequence>
<dbReference type="PROSITE" id="PS50042">
    <property type="entry name" value="CNMP_BINDING_3"/>
    <property type="match status" value="1"/>
</dbReference>
<keyword evidence="2" id="KW-1133">Transmembrane helix</keyword>
<feature type="compositionally biased region" description="Polar residues" evidence="1">
    <location>
        <begin position="400"/>
        <end position="421"/>
    </location>
</feature>
<keyword evidence="2" id="KW-0812">Transmembrane</keyword>
<feature type="compositionally biased region" description="Polar residues" evidence="1">
    <location>
        <begin position="341"/>
        <end position="355"/>
    </location>
</feature>
<feature type="compositionally biased region" description="Basic and acidic residues" evidence="1">
    <location>
        <begin position="423"/>
        <end position="435"/>
    </location>
</feature>
<dbReference type="OrthoDB" id="2118074at2759"/>
<dbReference type="EMBL" id="QEAP01000036">
    <property type="protein sequence ID" value="TPX76808.1"/>
    <property type="molecule type" value="Genomic_DNA"/>
</dbReference>
<dbReference type="GO" id="GO:0035725">
    <property type="term" value="P:sodium ion transmembrane transport"/>
    <property type="evidence" value="ECO:0007669"/>
    <property type="project" value="TreeGrafter"/>
</dbReference>
<dbReference type="GO" id="GO:0005249">
    <property type="term" value="F:voltage-gated potassium channel activity"/>
    <property type="evidence" value="ECO:0007669"/>
    <property type="project" value="TreeGrafter"/>
</dbReference>
<dbReference type="InterPro" id="IPR018490">
    <property type="entry name" value="cNMP-bd_dom_sf"/>
</dbReference>
<feature type="region of interest" description="Disordered" evidence="1">
    <location>
        <begin position="195"/>
        <end position="245"/>
    </location>
</feature>
<protein>
    <recommendedName>
        <fullName evidence="3">Cyclic nucleotide-binding domain-containing protein</fullName>
    </recommendedName>
</protein>
<dbReference type="SUPFAM" id="SSF51206">
    <property type="entry name" value="cAMP-binding domain-like"/>
    <property type="match status" value="1"/>
</dbReference>
<feature type="transmembrane region" description="Helical" evidence="2">
    <location>
        <begin position="788"/>
        <end position="810"/>
    </location>
</feature>
<dbReference type="Gene3D" id="2.60.120.10">
    <property type="entry name" value="Jelly Rolls"/>
    <property type="match status" value="1"/>
</dbReference>
<dbReference type="SMART" id="SM00100">
    <property type="entry name" value="cNMP"/>
    <property type="match status" value="1"/>
</dbReference>
<gene>
    <name evidence="4" type="ORF">CcCBS67573_g01938</name>
</gene>
<dbReference type="Pfam" id="PF00027">
    <property type="entry name" value="cNMP_binding"/>
    <property type="match status" value="1"/>
</dbReference>
<feature type="region of interest" description="Disordered" evidence="1">
    <location>
        <begin position="311"/>
        <end position="358"/>
    </location>
</feature>
<dbReference type="GO" id="GO:0098855">
    <property type="term" value="C:HCN channel complex"/>
    <property type="evidence" value="ECO:0007669"/>
    <property type="project" value="TreeGrafter"/>
</dbReference>
<dbReference type="GO" id="GO:0003254">
    <property type="term" value="P:regulation of membrane depolarization"/>
    <property type="evidence" value="ECO:0007669"/>
    <property type="project" value="TreeGrafter"/>
</dbReference>
<dbReference type="PROSITE" id="PS00888">
    <property type="entry name" value="CNMP_BINDING_1"/>
    <property type="match status" value="1"/>
</dbReference>
<organism evidence="4 5">
    <name type="scientific">Chytriomyces confervae</name>
    <dbReference type="NCBI Taxonomy" id="246404"/>
    <lineage>
        <taxon>Eukaryota</taxon>
        <taxon>Fungi</taxon>
        <taxon>Fungi incertae sedis</taxon>
        <taxon>Chytridiomycota</taxon>
        <taxon>Chytridiomycota incertae sedis</taxon>
        <taxon>Chytridiomycetes</taxon>
        <taxon>Chytridiales</taxon>
        <taxon>Chytriomycetaceae</taxon>
        <taxon>Chytriomyces</taxon>
    </lineage>
</organism>
<feature type="region of interest" description="Disordered" evidence="1">
    <location>
        <begin position="63"/>
        <end position="89"/>
    </location>
</feature>
<feature type="compositionally biased region" description="Basic and acidic residues" evidence="1">
    <location>
        <begin position="311"/>
        <end position="340"/>
    </location>
</feature>
<proteinExistence type="predicted"/>
<dbReference type="InterPro" id="IPR000595">
    <property type="entry name" value="cNMP-bd_dom"/>
</dbReference>
<dbReference type="CDD" id="cd00038">
    <property type="entry name" value="CAP_ED"/>
    <property type="match status" value="1"/>
</dbReference>
<dbReference type="InterPro" id="IPR051413">
    <property type="entry name" value="K/Na_HCN_channel"/>
</dbReference>
<feature type="region of interest" description="Disordered" evidence="1">
    <location>
        <begin position="473"/>
        <end position="514"/>
    </location>
</feature>
<dbReference type="AlphaFoldDB" id="A0A507FMZ2"/>
<feature type="region of interest" description="Disordered" evidence="1">
    <location>
        <begin position="256"/>
        <end position="275"/>
    </location>
</feature>
<dbReference type="InterPro" id="IPR018488">
    <property type="entry name" value="cNMP-bd_CS"/>
</dbReference>
<dbReference type="PANTHER" id="PTHR45689">
    <property type="entry name" value="I[[H]] CHANNEL, ISOFORM E"/>
    <property type="match status" value="1"/>
</dbReference>
<dbReference type="InterPro" id="IPR014710">
    <property type="entry name" value="RmlC-like_jellyroll"/>
</dbReference>
<evidence type="ECO:0000256" key="2">
    <source>
        <dbReference type="SAM" id="Phobius"/>
    </source>
</evidence>
<evidence type="ECO:0000313" key="4">
    <source>
        <dbReference type="EMBL" id="TPX76808.1"/>
    </source>
</evidence>
<feature type="compositionally biased region" description="Polar residues" evidence="1">
    <location>
        <begin position="212"/>
        <end position="229"/>
    </location>
</feature>